<dbReference type="SMART" id="SM00116">
    <property type="entry name" value="CBS"/>
    <property type="match status" value="2"/>
</dbReference>
<organism evidence="5 6">
    <name type="scientific">Persephonella marina (strain DSM 14350 / EX-H1)</name>
    <dbReference type="NCBI Taxonomy" id="123214"/>
    <lineage>
        <taxon>Bacteria</taxon>
        <taxon>Pseudomonadati</taxon>
        <taxon>Aquificota</taxon>
        <taxon>Aquificia</taxon>
        <taxon>Aquificales</taxon>
        <taxon>Hydrogenothermaceae</taxon>
        <taxon>Persephonella</taxon>
    </lineage>
</organism>
<dbReference type="InterPro" id="IPR005105">
    <property type="entry name" value="GlnD_Uridyltrans_N"/>
</dbReference>
<evidence type="ECO:0000313" key="5">
    <source>
        <dbReference type="EMBL" id="ACO03558.1"/>
    </source>
</evidence>
<keyword evidence="1 2" id="KW-0129">CBS domain</keyword>
<dbReference type="PaxDb" id="123214-PERMA_0839"/>
<dbReference type="SUPFAM" id="SSF54631">
    <property type="entry name" value="CBS-domain pair"/>
    <property type="match status" value="1"/>
</dbReference>
<keyword evidence="5" id="KW-0808">Transferase</keyword>
<evidence type="ECO:0000256" key="1">
    <source>
        <dbReference type="ARBA" id="ARBA00023122"/>
    </source>
</evidence>
<proteinExistence type="predicted"/>
<feature type="domain" description="CBS" evidence="4">
    <location>
        <begin position="147"/>
        <end position="204"/>
    </location>
</feature>
<reference evidence="5 6" key="1">
    <citation type="journal article" date="2009" name="J. Bacteriol.">
        <title>Complete and draft genome sequences of six members of the Aquificales.</title>
        <authorList>
            <person name="Reysenbach A.L."/>
            <person name="Hamamura N."/>
            <person name="Podar M."/>
            <person name="Griffiths E."/>
            <person name="Ferreira S."/>
            <person name="Hochstein R."/>
            <person name="Heidelberg J."/>
            <person name="Johnson J."/>
            <person name="Mead D."/>
            <person name="Pohorille A."/>
            <person name="Sarmiento M."/>
            <person name="Schweighofer K."/>
            <person name="Seshadri R."/>
            <person name="Voytek M.A."/>
        </authorList>
    </citation>
    <scope>NUCLEOTIDE SEQUENCE [LARGE SCALE GENOMIC DNA]</scope>
    <source>
        <strain evidence="6">DSM 14350 / EX-H1</strain>
    </source>
</reference>
<dbReference type="Pfam" id="PF00571">
    <property type="entry name" value="CBS"/>
    <property type="match status" value="2"/>
</dbReference>
<accession>C0QPN0</accession>
<evidence type="ECO:0000313" key="6">
    <source>
        <dbReference type="Proteomes" id="UP000001366"/>
    </source>
</evidence>
<dbReference type="CDD" id="cd05401">
    <property type="entry name" value="NT_GlnE_GlnD_like"/>
    <property type="match status" value="1"/>
</dbReference>
<gene>
    <name evidence="5" type="ordered locus">PERMA_0839</name>
</gene>
<sequence>MSIDLPELLKNTEPFSLLSEEEIDYIISNSLLDYIPKNSIILDEKKRSDYLYLVIKGVLSLLKDNTVIELLESGEILKDPSGFKVKAEDDSILLLIPSKVIQAILKEHPEFKDHFEKSITKKISEGSKKLRSVSYDDISLLTLKSIDLRPAVFCDEEDSVTQVAKKMSSADTSCCLVGREDSIKGIITDKDLKDRVLAKGHDPSKIKASDIKTYPVEFIESDRFLFEAVLKMIRKNIKRLPVLEEGKVIGVVEDRDILVRQSRNILYLIGQIEDEYDIKNLSQIYKSLKLSVEEIFNTGKDIEIIQKYISEINDRFVRKAVEISLEKLDIKGRFSFVLFGSEGRREVTISTDIDNGIIFSDRDEREKFLRLGREVVGILLRIGFPRCEGNVMASNERWVKSLDDWKNVVEEWISKPDAENILMTGIFFDFRNAYGDETLTDQLQDFIFSLIEKNQNFLLSMALKTLELEPPVGFFGRFTVEKSGEHKNELDLKKGGILPIVSGVRVLSLENKIRSTNTIDRIRKLRKKLGENLSDELIESFKFLQTLRLKNQIEKIKEGKSPDNYINPEKLTRFEKDILKESFRIIKKFQEMLGVHFRLRV</sequence>
<feature type="domain" description="Cyclic nucleotide-binding" evidence="3">
    <location>
        <begin position="14"/>
        <end position="77"/>
    </location>
</feature>
<dbReference type="InterPro" id="IPR014710">
    <property type="entry name" value="RmlC-like_jellyroll"/>
</dbReference>
<dbReference type="PROSITE" id="PS51371">
    <property type="entry name" value="CBS"/>
    <property type="match status" value="2"/>
</dbReference>
<feature type="domain" description="CBS" evidence="4">
    <location>
        <begin position="211"/>
        <end position="268"/>
    </location>
</feature>
<dbReference type="Pfam" id="PF03445">
    <property type="entry name" value="DUF294"/>
    <property type="match status" value="1"/>
</dbReference>
<dbReference type="InterPro" id="IPR046342">
    <property type="entry name" value="CBS_dom_sf"/>
</dbReference>
<dbReference type="Pfam" id="PF10335">
    <property type="entry name" value="DUF294_C"/>
    <property type="match status" value="1"/>
</dbReference>
<dbReference type="STRING" id="123214.PERMA_0839"/>
<dbReference type="Proteomes" id="UP000001366">
    <property type="component" value="Chromosome"/>
</dbReference>
<dbReference type="Gene3D" id="2.60.120.10">
    <property type="entry name" value="Jelly Rolls"/>
    <property type="match status" value="1"/>
</dbReference>
<dbReference type="OrthoDB" id="9810963at2"/>
<dbReference type="InterPro" id="IPR000644">
    <property type="entry name" value="CBS_dom"/>
</dbReference>
<dbReference type="InterPro" id="IPR000595">
    <property type="entry name" value="cNMP-bd_dom"/>
</dbReference>
<evidence type="ECO:0000259" key="4">
    <source>
        <dbReference type="PROSITE" id="PS51371"/>
    </source>
</evidence>
<name>C0QPN0_PERMH</name>
<dbReference type="InterPro" id="IPR051257">
    <property type="entry name" value="Diverse_CBS-Domain"/>
</dbReference>
<dbReference type="AlphaFoldDB" id="C0QPN0"/>
<evidence type="ECO:0000259" key="3">
    <source>
        <dbReference type="PROSITE" id="PS50042"/>
    </source>
</evidence>
<dbReference type="CDD" id="cd00038">
    <property type="entry name" value="CAP_ED"/>
    <property type="match status" value="1"/>
</dbReference>
<dbReference type="PROSITE" id="PS50042">
    <property type="entry name" value="CNMP_BINDING_3"/>
    <property type="match status" value="1"/>
</dbReference>
<dbReference type="GO" id="GO:0008773">
    <property type="term" value="F:[protein-PII] uridylyltransferase activity"/>
    <property type="evidence" value="ECO:0007669"/>
    <property type="project" value="InterPro"/>
</dbReference>
<dbReference type="eggNOG" id="COG2905">
    <property type="taxonomic scope" value="Bacteria"/>
</dbReference>
<dbReference type="HOGENOM" id="CLU_027866_1_0_0"/>
<dbReference type="RefSeq" id="WP_012675797.1">
    <property type="nucleotide sequence ID" value="NC_012440.1"/>
</dbReference>
<dbReference type="InterPro" id="IPR018490">
    <property type="entry name" value="cNMP-bd_dom_sf"/>
</dbReference>
<dbReference type="PANTHER" id="PTHR43080:SF2">
    <property type="entry name" value="CBS DOMAIN-CONTAINING PROTEIN"/>
    <property type="match status" value="1"/>
</dbReference>
<protein>
    <submittedName>
        <fullName evidence="5">Putative nucleotidyltransferase family</fullName>
    </submittedName>
</protein>
<keyword evidence="6" id="KW-1185">Reference proteome</keyword>
<dbReference type="PANTHER" id="PTHR43080">
    <property type="entry name" value="CBS DOMAIN-CONTAINING PROTEIN CBSX3, MITOCHONDRIAL"/>
    <property type="match status" value="1"/>
</dbReference>
<dbReference type="EMBL" id="CP001230">
    <property type="protein sequence ID" value="ACO03558.1"/>
    <property type="molecule type" value="Genomic_DNA"/>
</dbReference>
<dbReference type="InterPro" id="IPR018821">
    <property type="entry name" value="DUF294_put_nucleoTrafse_sb-bd"/>
</dbReference>
<dbReference type="SUPFAM" id="SSF51206">
    <property type="entry name" value="cAMP-binding domain-like"/>
    <property type="match status" value="1"/>
</dbReference>
<dbReference type="Gene3D" id="3.10.580.10">
    <property type="entry name" value="CBS-domain"/>
    <property type="match status" value="1"/>
</dbReference>
<evidence type="ECO:0000256" key="2">
    <source>
        <dbReference type="PROSITE-ProRule" id="PRU00703"/>
    </source>
</evidence>
<dbReference type="KEGG" id="pmx:PERMA_0839"/>